<sequence>MRRGMSSSRLVPVLLFLVLGGVPLAAAQTSSQRPRTVAGVCGATNWACVAECIDAECIDTCMRKDCEQALARLKACTRNAGCSPSDAQCSARACQPICQRSFEPAPPSPEKDVQAPCEGVRAPGAPPPKNLVGTWSLVAASLPDEVTAREERIEAQPRSDYARSLQVSPTGCFVLRTSLEAATLGEGNSLVVRAWGTVEVAGKGRIRLRTRDGQAVGPVCGDKRVIPLSGPKLKFRGGAYDWDLEEEVLTLMVEDTTKQTFQFERVNPEGGKK</sequence>
<evidence type="ECO:0000313" key="3">
    <source>
        <dbReference type="Proteomes" id="UP000009026"/>
    </source>
</evidence>
<dbReference type="PATRIC" id="fig|1297742.4.peg.5938"/>
<name>A0A0H4X5Q6_9BACT</name>
<accession>A0A0H4X5Q6</accession>
<reference evidence="2 3" key="1">
    <citation type="journal article" date="2016" name="PLoS ONE">
        <title>Complete Genome Sequence and Comparative Genomics of a Novel Myxobacterium Myxococcus hansupus.</title>
        <authorList>
            <person name="Sharma G."/>
            <person name="Narwani T."/>
            <person name="Subramanian S."/>
        </authorList>
    </citation>
    <scope>NUCLEOTIDE SEQUENCE [LARGE SCALE GENOMIC DNA]</scope>
    <source>
        <strain evidence="3">mixupus</strain>
    </source>
</reference>
<evidence type="ECO:0008006" key="4">
    <source>
        <dbReference type="Google" id="ProtNLM"/>
    </source>
</evidence>
<keyword evidence="3" id="KW-1185">Reference proteome</keyword>
<feature type="signal peptide" evidence="1">
    <location>
        <begin position="1"/>
        <end position="27"/>
    </location>
</feature>
<keyword evidence="1" id="KW-0732">Signal</keyword>
<dbReference type="Proteomes" id="UP000009026">
    <property type="component" value="Chromosome"/>
</dbReference>
<dbReference type="KEGG" id="mym:A176_005842"/>
<proteinExistence type="predicted"/>
<protein>
    <recommendedName>
        <fullName evidence="4">Lipoprotein</fullName>
    </recommendedName>
</protein>
<dbReference type="EMBL" id="CP012109">
    <property type="protein sequence ID" value="AKQ68930.1"/>
    <property type="molecule type" value="Genomic_DNA"/>
</dbReference>
<feature type="chain" id="PRO_5005213231" description="Lipoprotein" evidence="1">
    <location>
        <begin position="28"/>
        <end position="273"/>
    </location>
</feature>
<dbReference type="AlphaFoldDB" id="A0A0H4X5Q6"/>
<dbReference type="STRING" id="1297742.A176_005842"/>
<organism evidence="2 3">
    <name type="scientific">Pseudomyxococcus hansupus</name>
    <dbReference type="NCBI Taxonomy" id="1297742"/>
    <lineage>
        <taxon>Bacteria</taxon>
        <taxon>Pseudomonadati</taxon>
        <taxon>Myxococcota</taxon>
        <taxon>Myxococcia</taxon>
        <taxon>Myxococcales</taxon>
        <taxon>Cystobacterineae</taxon>
        <taxon>Myxococcaceae</taxon>
        <taxon>Pseudomyxococcus</taxon>
    </lineage>
</organism>
<evidence type="ECO:0000256" key="1">
    <source>
        <dbReference type="SAM" id="SignalP"/>
    </source>
</evidence>
<gene>
    <name evidence="2" type="ORF">A176_005842</name>
</gene>
<evidence type="ECO:0000313" key="2">
    <source>
        <dbReference type="EMBL" id="AKQ68930.1"/>
    </source>
</evidence>